<keyword evidence="2" id="KW-1185">Reference proteome</keyword>
<proteinExistence type="predicted"/>
<dbReference type="AlphaFoldDB" id="A0A397W533"/>
<sequence>MVNVVNTDKETVDKVKMDDLLENLDDEGIEIDEVKKKLDEGREAVVGSKEKENRLVFDPGKIIGDNGTTADLSYDEVDAQRMLMGSGDDNAMTGLDEYAAKNVGKDVNLNMQNNINAGRRTEKANIPGVGCVKYDDDFKGDGNNGAREVDRMAKTLIQEESKEEFDLGSRYQGDNSGSYMKKRSNDSRLIDVVIEIRKLKINENNIPVVGVKNDCNRDKAPDGRAEIVNIEMKDVKETRDEDVEYTYYHECGFYNERSCHEKRIAGDHESKEVEVKNRSVDEVAKYIMNGHIDSERESRVNETFKDEEKQIYLKEEYLPEIRIANRKVPSGYYGVDEYPNRTKVGMDKKELMLTPSSSSNKLVFNQKKLIRDSDRASEAYCDEDNLPGIGIKRDNKTFVYYQQSAEMKGAMETTGFDRFNRNRIIERVEMKLMREEESKHKIETE</sequence>
<comment type="caution">
    <text evidence="1">The sequence shown here is derived from an EMBL/GenBank/DDBJ whole genome shotgun (WGS) entry which is preliminary data.</text>
</comment>
<evidence type="ECO:0000313" key="1">
    <source>
        <dbReference type="EMBL" id="RIB27393.1"/>
    </source>
</evidence>
<reference evidence="1 2" key="1">
    <citation type="submission" date="2018-06" db="EMBL/GenBank/DDBJ databases">
        <title>Comparative genomics reveals the genomic features of Rhizophagus irregularis, R. cerebriforme, R. diaphanum and Gigaspora rosea, and their symbiotic lifestyle signature.</title>
        <authorList>
            <person name="Morin E."/>
            <person name="San Clemente H."/>
            <person name="Chen E.C.H."/>
            <person name="De La Providencia I."/>
            <person name="Hainaut M."/>
            <person name="Kuo A."/>
            <person name="Kohler A."/>
            <person name="Murat C."/>
            <person name="Tang N."/>
            <person name="Roy S."/>
            <person name="Loubradou J."/>
            <person name="Henrissat B."/>
            <person name="Grigoriev I.V."/>
            <person name="Corradi N."/>
            <person name="Roux C."/>
            <person name="Martin F.M."/>
        </authorList>
    </citation>
    <scope>NUCLEOTIDE SEQUENCE [LARGE SCALE GENOMIC DNA]</scope>
    <source>
        <strain evidence="1 2">DAOM 194757</strain>
    </source>
</reference>
<dbReference type="EMBL" id="QKWP01000099">
    <property type="protein sequence ID" value="RIB27393.1"/>
    <property type="molecule type" value="Genomic_DNA"/>
</dbReference>
<dbReference type="Proteomes" id="UP000266673">
    <property type="component" value="Unassembled WGS sequence"/>
</dbReference>
<evidence type="ECO:0000313" key="2">
    <source>
        <dbReference type="Proteomes" id="UP000266673"/>
    </source>
</evidence>
<gene>
    <name evidence="1" type="ORF">C2G38_2160566</name>
</gene>
<organism evidence="1 2">
    <name type="scientific">Gigaspora rosea</name>
    <dbReference type="NCBI Taxonomy" id="44941"/>
    <lineage>
        <taxon>Eukaryota</taxon>
        <taxon>Fungi</taxon>
        <taxon>Fungi incertae sedis</taxon>
        <taxon>Mucoromycota</taxon>
        <taxon>Glomeromycotina</taxon>
        <taxon>Glomeromycetes</taxon>
        <taxon>Diversisporales</taxon>
        <taxon>Gigasporaceae</taxon>
        <taxon>Gigaspora</taxon>
    </lineage>
</organism>
<protein>
    <submittedName>
        <fullName evidence="1">Uncharacterized protein</fullName>
    </submittedName>
</protein>
<name>A0A397W533_9GLOM</name>
<dbReference type="OrthoDB" id="2491636at2759"/>
<accession>A0A397W533</accession>